<sequence length="534" mass="63026">MNTKRCGEKNYLEKLGSKRELLKNEKGTLAGKIDERTDVGCPKDFTRKMDTKKIYQKEGKKWSGRLMNIGNRIVKITFSSDKKKMKYLGKKKKMHILMKQKKKKRKEFEEKKKMMNNLHKILVTEREKGNFYFLPKRLKKKKKTKLQKMIILEKEIKKGICDELMQKMEIKKTTLNREFTGCANNNEKDVYLQLIKNRTKWNLEGATCTFYHEKQTYICSKRERKRKLYASYFYKSAYNKNLLKNGNRRTVEEVINLKEVILLWGKKYTQYTKKKSKKMQIVGKKIPNAPYGKKGNIHNVKHVHVDNRTTKQSLSKVEMRTTHAKEEMENNSKKGNKLVVLMNNYNTNVIVNEEETYTHTTSVGEDFSKEQIKENILKNEKIINFLHVSKIEKKIYINEYVDHKITDELNNMVKEFLKKISISHEKLLLLKKKKRYYMGLKESYKHICINQPKLVLVAPNIEPMLNNVFDDLMKKIIFKCKEKNIPLVYALSKNLLGKCIGKPRQSIICIINNDSFIKECNDIINLASSLKMGK</sequence>
<dbReference type="Proteomes" id="UP000078546">
    <property type="component" value="Unassembled WGS sequence"/>
</dbReference>
<dbReference type="SUPFAM" id="SSF55315">
    <property type="entry name" value="L30e-like"/>
    <property type="match status" value="1"/>
</dbReference>
<dbReference type="EMBL" id="FLQU01000250">
    <property type="protein sequence ID" value="SBS83156.1"/>
    <property type="molecule type" value="Genomic_DNA"/>
</dbReference>
<dbReference type="GO" id="GO:0035368">
    <property type="term" value="F:selenocysteine insertion sequence binding"/>
    <property type="evidence" value="ECO:0007669"/>
    <property type="project" value="InterPro"/>
</dbReference>
<feature type="domain" description="Ribosomal protein eL8/eL30/eS12/Gadd45" evidence="2">
    <location>
        <begin position="424"/>
        <end position="519"/>
    </location>
</feature>
<dbReference type="Pfam" id="PF01248">
    <property type="entry name" value="Ribosomal_L7Ae"/>
    <property type="match status" value="1"/>
</dbReference>
<accession>A0A1A8WA59</accession>
<dbReference type="AlphaFoldDB" id="A0A1A8WA59"/>
<dbReference type="GO" id="GO:0005739">
    <property type="term" value="C:mitochondrion"/>
    <property type="evidence" value="ECO:0007669"/>
    <property type="project" value="TreeGrafter"/>
</dbReference>
<dbReference type="VEuPathDB" id="PlasmoDB:PocGH01_08038700"/>
<dbReference type="Gene3D" id="3.30.1330.30">
    <property type="match status" value="1"/>
</dbReference>
<dbReference type="EMBL" id="FLQV01000313">
    <property type="protein sequence ID" value="SBS89734.1"/>
    <property type="molecule type" value="Genomic_DNA"/>
</dbReference>
<dbReference type="GO" id="GO:1990904">
    <property type="term" value="C:ribonucleoprotein complex"/>
    <property type="evidence" value="ECO:0007669"/>
    <property type="project" value="TreeGrafter"/>
</dbReference>
<gene>
    <name evidence="4" type="ORF">POVCU1_016950</name>
    <name evidence="3" type="ORF">POVCU2_0019240</name>
</gene>
<dbReference type="InterPro" id="IPR040051">
    <property type="entry name" value="SECISBP2"/>
</dbReference>
<protein>
    <submittedName>
        <fullName evidence="4">SECIS-binding protein 2, putative (SBP2)</fullName>
    </submittedName>
</protein>
<dbReference type="InterPro" id="IPR004038">
    <property type="entry name" value="Ribosomal_eL8/eL30/eS12/Gad45"/>
</dbReference>
<evidence type="ECO:0000313" key="3">
    <source>
        <dbReference type="EMBL" id="SBS83156.1"/>
    </source>
</evidence>
<organism evidence="4 5">
    <name type="scientific">Plasmodium ovale curtisi</name>
    <dbReference type="NCBI Taxonomy" id="864141"/>
    <lineage>
        <taxon>Eukaryota</taxon>
        <taxon>Sar</taxon>
        <taxon>Alveolata</taxon>
        <taxon>Apicomplexa</taxon>
        <taxon>Aconoidasida</taxon>
        <taxon>Haemosporida</taxon>
        <taxon>Plasmodiidae</taxon>
        <taxon>Plasmodium</taxon>
        <taxon>Plasmodium (Plasmodium)</taxon>
    </lineage>
</organism>
<dbReference type="PANTHER" id="PTHR13284:SF4">
    <property type="entry name" value="C2H2-TYPE DOMAIN-CONTAINING PROTEIN"/>
    <property type="match status" value="1"/>
</dbReference>
<evidence type="ECO:0000313" key="6">
    <source>
        <dbReference type="Proteomes" id="UP000078560"/>
    </source>
</evidence>
<feature type="coiled-coil region" evidence="1">
    <location>
        <begin position="91"/>
        <end position="118"/>
    </location>
</feature>
<dbReference type="Proteomes" id="UP000078560">
    <property type="component" value="Unassembled WGS sequence"/>
</dbReference>
<reference evidence="5 6" key="1">
    <citation type="submission" date="2016-05" db="EMBL/GenBank/DDBJ databases">
        <authorList>
            <person name="Naeem Raeece"/>
        </authorList>
    </citation>
    <scope>NUCLEOTIDE SEQUENCE [LARGE SCALE GENOMIC DNA]</scope>
</reference>
<evidence type="ECO:0000313" key="5">
    <source>
        <dbReference type="Proteomes" id="UP000078546"/>
    </source>
</evidence>
<proteinExistence type="predicted"/>
<dbReference type="GO" id="GO:0043021">
    <property type="term" value="F:ribonucleoprotein complex binding"/>
    <property type="evidence" value="ECO:0007669"/>
    <property type="project" value="TreeGrafter"/>
</dbReference>
<dbReference type="GO" id="GO:0003730">
    <property type="term" value="F:mRNA 3'-UTR binding"/>
    <property type="evidence" value="ECO:0007669"/>
    <property type="project" value="TreeGrafter"/>
</dbReference>
<evidence type="ECO:0000256" key="1">
    <source>
        <dbReference type="SAM" id="Coils"/>
    </source>
</evidence>
<evidence type="ECO:0000259" key="2">
    <source>
        <dbReference type="Pfam" id="PF01248"/>
    </source>
</evidence>
<keyword evidence="1" id="KW-0175">Coiled coil</keyword>
<name>A0A1A8WA59_PLAOA</name>
<reference evidence="4" key="2">
    <citation type="submission" date="2016-05" db="EMBL/GenBank/DDBJ databases">
        <authorList>
            <person name="Lavstsen T."/>
            <person name="Jespersen J.S."/>
        </authorList>
    </citation>
    <scope>NUCLEOTIDE SEQUENCE [LARGE SCALE GENOMIC DNA]</scope>
</reference>
<dbReference type="PANTHER" id="PTHR13284">
    <property type="entry name" value="GH01354P"/>
    <property type="match status" value="1"/>
</dbReference>
<evidence type="ECO:0000313" key="4">
    <source>
        <dbReference type="EMBL" id="SBS89734.1"/>
    </source>
</evidence>
<dbReference type="InterPro" id="IPR029064">
    <property type="entry name" value="Ribosomal_eL30-like_sf"/>
</dbReference>